<dbReference type="PANTHER" id="PTHR30469">
    <property type="entry name" value="MULTIDRUG RESISTANCE PROTEIN MDTA"/>
    <property type="match status" value="1"/>
</dbReference>
<dbReference type="Gene3D" id="2.40.30.170">
    <property type="match status" value="1"/>
</dbReference>
<dbReference type="Gene3D" id="1.10.287.470">
    <property type="entry name" value="Helix hairpin bin"/>
    <property type="match status" value="1"/>
</dbReference>
<dbReference type="GO" id="GO:0015562">
    <property type="term" value="F:efflux transmembrane transporter activity"/>
    <property type="evidence" value="ECO:0007669"/>
    <property type="project" value="TreeGrafter"/>
</dbReference>
<feature type="transmembrane region" description="Helical" evidence="2">
    <location>
        <begin position="7"/>
        <end position="26"/>
    </location>
</feature>
<dbReference type="GO" id="GO:1990281">
    <property type="term" value="C:efflux pump complex"/>
    <property type="evidence" value="ECO:0007669"/>
    <property type="project" value="TreeGrafter"/>
</dbReference>
<sequence>MKKFFRILLWTIIAVIFVGTFVYLFYNSKKKDTIYEIVTPEIGNIERTTVLTGKIEPRDEIEIKPQISGIISEINVEPGDIVKEGDIIAKIKVIPEESQLSSAQNRVDVAKISLEQSKLVYERTKTLYDKKFVSREEYEQALTDYRKSQQELESAIDALSIVRDGISTANAQQSNTLVRATIDGLILEVPVKVGTSVIQANTMNDGTTVAKIANMNDLLFIGKVDETEVGQIKTGMNTKISIGAIPDVTPDAVIEYIAPKSTEENGSNTFELKAAITVPDSVQLRAGYSANATINLNGVSNVLTVPEGVIEWVGDSTFVYCLTSEEPVQQFERRAVTTGLSNGINIEVKSGIDKNVKLRGNEKKD</sequence>
<dbReference type="InterPro" id="IPR058625">
    <property type="entry name" value="MdtA-like_BSH"/>
</dbReference>
<dbReference type="SUPFAM" id="SSF111369">
    <property type="entry name" value="HlyD-like secretion proteins"/>
    <property type="match status" value="1"/>
</dbReference>
<dbReference type="AlphaFoldDB" id="A0A4V1D1M2"/>
<accession>A0A4V1D1M2</accession>
<reference evidence="4 5" key="1">
    <citation type="submission" date="2019-02" db="EMBL/GenBank/DDBJ databases">
        <title>Isolation and identification of novel species under the genus Muribaculum.</title>
        <authorList>
            <person name="Miyake S."/>
            <person name="Ding Y."/>
            <person name="Low A."/>
            <person name="Soh M."/>
            <person name="Seedorf H."/>
        </authorList>
    </citation>
    <scope>NUCLEOTIDE SEQUENCE [LARGE SCALE GENOMIC DNA]</scope>
    <source>
        <strain evidence="4 5">TLL-A4</strain>
    </source>
</reference>
<organism evidence="4 5">
    <name type="scientific">Muribaculum gordoncarteri</name>
    <dbReference type="NCBI Taxonomy" id="2530390"/>
    <lineage>
        <taxon>Bacteria</taxon>
        <taxon>Pseudomonadati</taxon>
        <taxon>Bacteroidota</taxon>
        <taxon>Bacteroidia</taxon>
        <taxon>Bacteroidales</taxon>
        <taxon>Muribaculaceae</taxon>
        <taxon>Muribaculum</taxon>
    </lineage>
</organism>
<keyword evidence="5" id="KW-1185">Reference proteome</keyword>
<dbReference type="NCBIfam" id="TIGR01730">
    <property type="entry name" value="RND_mfp"/>
    <property type="match status" value="1"/>
</dbReference>
<keyword evidence="2" id="KW-0812">Transmembrane</keyword>
<dbReference type="PANTHER" id="PTHR30469:SF33">
    <property type="entry name" value="SLR1207 PROTEIN"/>
    <property type="match status" value="1"/>
</dbReference>
<dbReference type="OrthoDB" id="9809068at2"/>
<proteinExistence type="inferred from homology"/>
<keyword evidence="2" id="KW-1133">Transmembrane helix</keyword>
<comment type="similarity">
    <text evidence="1">Belongs to the membrane fusion protein (MFP) (TC 8.A.1) family.</text>
</comment>
<dbReference type="Gene3D" id="2.40.50.100">
    <property type="match status" value="1"/>
</dbReference>
<keyword evidence="2" id="KW-0472">Membrane</keyword>
<dbReference type="Proteomes" id="UP000297031">
    <property type="component" value="Chromosome"/>
</dbReference>
<gene>
    <name evidence="4" type="ORF">E7746_07240</name>
</gene>
<dbReference type="Pfam" id="PF25917">
    <property type="entry name" value="BSH_RND"/>
    <property type="match status" value="1"/>
</dbReference>
<dbReference type="InterPro" id="IPR006143">
    <property type="entry name" value="RND_pump_MFP"/>
</dbReference>
<evidence type="ECO:0000256" key="1">
    <source>
        <dbReference type="ARBA" id="ARBA00009477"/>
    </source>
</evidence>
<evidence type="ECO:0000259" key="3">
    <source>
        <dbReference type="Pfam" id="PF25917"/>
    </source>
</evidence>
<evidence type="ECO:0000313" key="4">
    <source>
        <dbReference type="EMBL" id="QCD35697.1"/>
    </source>
</evidence>
<protein>
    <submittedName>
        <fullName evidence="4">Efflux RND transporter periplasmic adaptor subunit</fullName>
    </submittedName>
</protein>
<dbReference type="RefSeq" id="WP_136410339.1">
    <property type="nucleotide sequence ID" value="NZ_CP039393.1"/>
</dbReference>
<name>A0A4V1D1M2_9BACT</name>
<dbReference type="KEGG" id="mgod:E7746_07240"/>
<dbReference type="EMBL" id="CP039393">
    <property type="protein sequence ID" value="QCD35697.1"/>
    <property type="molecule type" value="Genomic_DNA"/>
</dbReference>
<feature type="domain" description="Multidrug resistance protein MdtA-like barrel-sandwich hybrid" evidence="3">
    <location>
        <begin position="61"/>
        <end position="203"/>
    </location>
</feature>
<dbReference type="Gene3D" id="6.20.50.140">
    <property type="match status" value="1"/>
</dbReference>
<evidence type="ECO:0000256" key="2">
    <source>
        <dbReference type="SAM" id="Phobius"/>
    </source>
</evidence>
<evidence type="ECO:0000313" key="5">
    <source>
        <dbReference type="Proteomes" id="UP000297031"/>
    </source>
</evidence>